<dbReference type="InterPro" id="IPR013431">
    <property type="entry name" value="Delta_60_rpt"/>
</dbReference>
<accession>A0AAQ1PDT3</accession>
<dbReference type="Pfam" id="PF17164">
    <property type="entry name" value="DUF5122"/>
    <property type="match status" value="2"/>
</dbReference>
<name>A0AAQ1PDT3_9PSED</name>
<proteinExistence type="predicted"/>
<dbReference type="Gene3D" id="2.80.10.50">
    <property type="match status" value="2"/>
</dbReference>
<comment type="caution">
    <text evidence="1">The sequence shown here is derived from an EMBL/GenBank/DDBJ whole genome shotgun (WGS) entry which is preliminary data.</text>
</comment>
<keyword evidence="2" id="KW-1185">Reference proteome</keyword>
<dbReference type="AlphaFoldDB" id="A0AAQ1PDT3"/>
<sequence length="402" mass="44378">MSEPKPSSGLLDPDYGEKGVSHPHPDMLAITASVDAQPGRLITGIGSSERYFIAKVDDSGKLDKRFGTDGITWGHFPGDGYVRSIQTTADNRVFVIGSETRDYYNNLIVARFDENGQLDIGFGDNGYKLIELPIQRKRHDSATAEISHNPGHANQTHLLAADKIYIFDHFAKSSAVVRLDLDGNLDRSFSENGYKYLTPPGYEGSSNLAFSMTIRNNKIYVCGSIFSWDNLPFVACLNDNGTEDKGFNNTGYHVLTEQKNHSLRDIVALEKQQGIVCCGYSGLGYICGFKENGELDFIKYTDSKQVEARWQFVQTFNEHIITVGTARIGGETVDHDEIIVGRWNLDGSPDTSFGRYQQGWDHLALGLGNEYAYSADRETDGKTIITGNTGGGVILRCLTAVK</sequence>
<dbReference type="EMBL" id="OPYN01000207">
    <property type="protein sequence ID" value="SPO63456.1"/>
    <property type="molecule type" value="Genomic_DNA"/>
</dbReference>
<dbReference type="RefSeq" id="WP_133975196.1">
    <property type="nucleotide sequence ID" value="NZ_OPYN01000207.1"/>
</dbReference>
<protein>
    <recommendedName>
        <fullName evidence="3">Delta-60 repeat domain-containing protein</fullName>
    </recommendedName>
</protein>
<evidence type="ECO:0000313" key="1">
    <source>
        <dbReference type="EMBL" id="SPO63456.1"/>
    </source>
</evidence>
<gene>
    <name evidence="1" type="ORF">JV551A3_V1_2070220</name>
</gene>
<evidence type="ECO:0008006" key="3">
    <source>
        <dbReference type="Google" id="ProtNLM"/>
    </source>
</evidence>
<reference evidence="1 2" key="1">
    <citation type="submission" date="2018-02" db="EMBL/GenBank/DDBJ databases">
        <authorList>
            <person name="Dubost A."/>
        </authorList>
    </citation>
    <scope>NUCLEOTIDE SEQUENCE [LARGE SCALE GENOMIC DNA]</scope>
    <source>
        <strain evidence="2">JV551A3</strain>
    </source>
</reference>
<organism evidence="1 2">
    <name type="scientific">Pseudomonas inefficax</name>
    <dbReference type="NCBI Taxonomy" id="2078786"/>
    <lineage>
        <taxon>Bacteria</taxon>
        <taxon>Pseudomonadati</taxon>
        <taxon>Pseudomonadota</taxon>
        <taxon>Gammaproteobacteria</taxon>
        <taxon>Pseudomonadales</taxon>
        <taxon>Pseudomonadaceae</taxon>
        <taxon>Pseudomonas</taxon>
    </lineage>
</organism>
<dbReference type="NCBIfam" id="TIGR02608">
    <property type="entry name" value="delta_60_rpt"/>
    <property type="match status" value="4"/>
</dbReference>
<evidence type="ECO:0000313" key="2">
    <source>
        <dbReference type="Proteomes" id="UP000294335"/>
    </source>
</evidence>
<dbReference type="Proteomes" id="UP000294335">
    <property type="component" value="Unassembled WGS sequence"/>
</dbReference>